<keyword evidence="1 4" id="KW-0547">Nucleotide-binding</keyword>
<dbReference type="GO" id="GO:0000028">
    <property type="term" value="P:ribosomal small subunit assembly"/>
    <property type="evidence" value="ECO:0007669"/>
    <property type="project" value="TreeGrafter"/>
</dbReference>
<dbReference type="Gene3D" id="3.30.300.20">
    <property type="match status" value="1"/>
</dbReference>
<sequence length="322" mass="36252">EAQKTITVGIVGVPNAGKSQLTNTLAGSQVSAVSPKTNTTRIETLATITKRETQVILVDLPGVVGREHYRNGVHEKKVSSAWSAAADCDALVFIVDAHRQLSRPDPRVVRLIARARESLDAMKTEAEKLEGDGALRVPSFLALNKLDLFEPWERDRVKALARQLSKLHDFARVFPISAKRGKGTDALLRGLIEIAPTKPWAFDPTQVTDKTSIDQAIEVVRECVYQRLHKELPYNIVPIHDEWENRRDGSVKIEQYLVVDNVGVKQIVVGRRGSTIGQIGIRARVLLEKMWDKRVHLILNVRVRKKNNTVRGRLRPEEFEKY</sequence>
<dbReference type="PROSITE" id="PS51713">
    <property type="entry name" value="G_ERA"/>
    <property type="match status" value="1"/>
</dbReference>
<dbReference type="GO" id="GO:0005525">
    <property type="term" value="F:GTP binding"/>
    <property type="evidence" value="ECO:0007669"/>
    <property type="project" value="UniProtKB-UniRule"/>
</dbReference>
<organism evidence="7">
    <name type="scientific">Micromonas pusilla (strain CCMP1545)</name>
    <name type="common">Picoplanktonic green alga</name>
    <dbReference type="NCBI Taxonomy" id="564608"/>
    <lineage>
        <taxon>Eukaryota</taxon>
        <taxon>Viridiplantae</taxon>
        <taxon>Chlorophyta</taxon>
        <taxon>Mamiellophyceae</taxon>
        <taxon>Mamiellales</taxon>
        <taxon>Mamiellaceae</taxon>
        <taxon>Micromonas</taxon>
    </lineage>
</organism>
<protein>
    <submittedName>
        <fullName evidence="6">Predicted protein</fullName>
    </submittedName>
</protein>
<feature type="domain" description="Era-type G" evidence="5">
    <location>
        <begin position="4"/>
        <end position="200"/>
    </location>
</feature>
<keyword evidence="3 4" id="KW-0342">GTP-binding</keyword>
<accession>C1MT42</accession>
<dbReference type="InterPro" id="IPR005662">
    <property type="entry name" value="GTPase_Era-like"/>
</dbReference>
<dbReference type="InterPro" id="IPR015946">
    <property type="entry name" value="KH_dom-like_a/b"/>
</dbReference>
<dbReference type="Pfam" id="PF01926">
    <property type="entry name" value="MMR_HSR1"/>
    <property type="match status" value="1"/>
</dbReference>
<feature type="region of interest" description="G1" evidence="4">
    <location>
        <begin position="12"/>
        <end position="19"/>
    </location>
</feature>
<evidence type="ECO:0000313" key="6">
    <source>
        <dbReference type="EMBL" id="EEH56881.1"/>
    </source>
</evidence>
<feature type="region of interest" description="G4" evidence="4">
    <location>
        <begin position="144"/>
        <end position="147"/>
    </location>
</feature>
<evidence type="ECO:0000313" key="7">
    <source>
        <dbReference type="Proteomes" id="UP000001876"/>
    </source>
</evidence>
<dbReference type="PANTHER" id="PTHR42698:SF1">
    <property type="entry name" value="GTPASE ERA, MITOCHONDRIAL"/>
    <property type="match status" value="1"/>
</dbReference>
<dbReference type="NCBIfam" id="TIGR00436">
    <property type="entry name" value="era"/>
    <property type="match status" value="1"/>
</dbReference>
<dbReference type="RefSeq" id="XP_003058426.1">
    <property type="nucleotide sequence ID" value="XM_003058380.1"/>
</dbReference>
<dbReference type="InterPro" id="IPR009019">
    <property type="entry name" value="KH_sf_prok-type"/>
</dbReference>
<dbReference type="CDD" id="cd22534">
    <property type="entry name" value="KH-II_Era"/>
    <property type="match status" value="1"/>
</dbReference>
<dbReference type="PRINTS" id="PR00326">
    <property type="entry name" value="GTP1OBG"/>
</dbReference>
<dbReference type="OrthoDB" id="8954335at2759"/>
<dbReference type="InterPro" id="IPR006073">
    <property type="entry name" value="GTP-bd"/>
</dbReference>
<dbReference type="CDD" id="cd04163">
    <property type="entry name" value="Era"/>
    <property type="match status" value="1"/>
</dbReference>
<comment type="similarity">
    <text evidence="4">Belongs to the TRAFAC class TrmE-Era-EngA-EngB-Septin-like GTPase superfamily. Era GTPase family.</text>
</comment>
<evidence type="ECO:0000256" key="3">
    <source>
        <dbReference type="ARBA" id="ARBA00023134"/>
    </source>
</evidence>
<dbReference type="Proteomes" id="UP000001876">
    <property type="component" value="Unassembled WGS sequence"/>
</dbReference>
<evidence type="ECO:0000256" key="4">
    <source>
        <dbReference type="PROSITE-ProRule" id="PRU01050"/>
    </source>
</evidence>
<feature type="region of interest" description="G3" evidence="4">
    <location>
        <begin position="59"/>
        <end position="62"/>
    </location>
</feature>
<dbReference type="KEGG" id="mpp:MICPUCDRAFT_17460"/>
<reference evidence="6 7" key="1">
    <citation type="journal article" date="2009" name="Science">
        <title>Green evolution and dynamic adaptations revealed by genomes of the marine picoeukaryotes Micromonas.</title>
        <authorList>
            <person name="Worden A.Z."/>
            <person name="Lee J.H."/>
            <person name="Mock T."/>
            <person name="Rouze P."/>
            <person name="Simmons M.P."/>
            <person name="Aerts A.L."/>
            <person name="Allen A.E."/>
            <person name="Cuvelier M.L."/>
            <person name="Derelle E."/>
            <person name="Everett M.V."/>
            <person name="Foulon E."/>
            <person name="Grimwood J."/>
            <person name="Gundlach H."/>
            <person name="Henrissat B."/>
            <person name="Napoli C."/>
            <person name="McDonald S.M."/>
            <person name="Parker M.S."/>
            <person name="Rombauts S."/>
            <person name="Salamov A."/>
            <person name="Von Dassow P."/>
            <person name="Badger J.H."/>
            <person name="Coutinho P.M."/>
            <person name="Demir E."/>
            <person name="Dubchak I."/>
            <person name="Gentemann C."/>
            <person name="Eikrem W."/>
            <person name="Gready J.E."/>
            <person name="John U."/>
            <person name="Lanier W."/>
            <person name="Lindquist E.A."/>
            <person name="Lucas S."/>
            <person name="Mayer K.F."/>
            <person name="Moreau H."/>
            <person name="Not F."/>
            <person name="Otillar R."/>
            <person name="Panaud O."/>
            <person name="Pangilinan J."/>
            <person name="Paulsen I."/>
            <person name="Piegu B."/>
            <person name="Poliakov A."/>
            <person name="Robbens S."/>
            <person name="Schmutz J."/>
            <person name="Toulza E."/>
            <person name="Wyss T."/>
            <person name="Zelensky A."/>
            <person name="Zhou K."/>
            <person name="Armbrust E.V."/>
            <person name="Bhattacharya D."/>
            <person name="Goodenough U.W."/>
            <person name="Van de Peer Y."/>
            <person name="Grigoriev I.V."/>
        </authorList>
    </citation>
    <scope>NUCLEOTIDE SEQUENCE [LARGE SCALE GENOMIC DNA]</scope>
    <source>
        <strain evidence="6 7">CCMP1545</strain>
    </source>
</reference>
<dbReference type="SUPFAM" id="SSF54814">
    <property type="entry name" value="Prokaryotic type KH domain (KH-domain type II)"/>
    <property type="match status" value="1"/>
</dbReference>
<dbReference type="GO" id="GO:0019843">
    <property type="term" value="F:rRNA binding"/>
    <property type="evidence" value="ECO:0007669"/>
    <property type="project" value="TreeGrafter"/>
</dbReference>
<dbReference type="InterPro" id="IPR030388">
    <property type="entry name" value="G_ERA_dom"/>
</dbReference>
<dbReference type="eggNOG" id="KOG1423">
    <property type="taxonomic scope" value="Eukaryota"/>
</dbReference>
<dbReference type="InterPro" id="IPR027417">
    <property type="entry name" value="P-loop_NTPase"/>
</dbReference>
<evidence type="ECO:0000256" key="1">
    <source>
        <dbReference type="ARBA" id="ARBA00022741"/>
    </source>
</evidence>
<dbReference type="HAMAP" id="MF_00367">
    <property type="entry name" value="GTPase_Era"/>
    <property type="match status" value="1"/>
</dbReference>
<evidence type="ECO:0000259" key="5">
    <source>
        <dbReference type="PROSITE" id="PS51713"/>
    </source>
</evidence>
<dbReference type="Gene3D" id="3.40.50.300">
    <property type="entry name" value="P-loop containing nucleotide triphosphate hydrolases"/>
    <property type="match status" value="1"/>
</dbReference>
<dbReference type="Pfam" id="PF07650">
    <property type="entry name" value="KH_2"/>
    <property type="match status" value="1"/>
</dbReference>
<dbReference type="EMBL" id="GG663739">
    <property type="protein sequence ID" value="EEH56881.1"/>
    <property type="molecule type" value="Genomic_DNA"/>
</dbReference>
<dbReference type="GO" id="GO:0043024">
    <property type="term" value="F:ribosomal small subunit binding"/>
    <property type="evidence" value="ECO:0007669"/>
    <property type="project" value="TreeGrafter"/>
</dbReference>
<dbReference type="OMA" id="YVIDHRL"/>
<feature type="region of interest" description="G5" evidence="4">
    <location>
        <begin position="176"/>
        <end position="178"/>
    </location>
</feature>
<keyword evidence="2" id="KW-0694">RNA-binding</keyword>
<evidence type="ECO:0000256" key="2">
    <source>
        <dbReference type="ARBA" id="ARBA00022884"/>
    </source>
</evidence>
<dbReference type="GeneID" id="9684235"/>
<dbReference type="STRING" id="564608.C1MT42"/>
<feature type="region of interest" description="G2" evidence="4">
    <location>
        <begin position="38"/>
        <end position="42"/>
    </location>
</feature>
<dbReference type="PANTHER" id="PTHR42698">
    <property type="entry name" value="GTPASE ERA"/>
    <property type="match status" value="1"/>
</dbReference>
<dbReference type="InterPro" id="IPR004044">
    <property type="entry name" value="KH_dom_type_2"/>
</dbReference>
<gene>
    <name evidence="6" type="ORF">MICPUCDRAFT_17460</name>
</gene>
<keyword evidence="7" id="KW-1185">Reference proteome</keyword>
<name>C1MT42_MICPC</name>
<proteinExistence type="inferred from homology"/>
<feature type="non-terminal residue" evidence="6">
    <location>
        <position position="1"/>
    </location>
</feature>
<dbReference type="SUPFAM" id="SSF52540">
    <property type="entry name" value="P-loop containing nucleoside triphosphate hydrolases"/>
    <property type="match status" value="1"/>
</dbReference>
<dbReference type="AlphaFoldDB" id="C1MT42"/>